<dbReference type="NCBIfam" id="TIGR00613">
    <property type="entry name" value="reco"/>
    <property type="match status" value="1"/>
</dbReference>
<evidence type="ECO:0000259" key="8">
    <source>
        <dbReference type="Pfam" id="PF11967"/>
    </source>
</evidence>
<dbReference type="RefSeq" id="WP_005010646.1">
    <property type="nucleotide sequence ID" value="NZ_HG422173.1"/>
</dbReference>
<keyword evidence="10" id="KW-1185">Reference proteome</keyword>
<comment type="function">
    <text evidence="7">Involved in DNA repair and RecF pathway recombination.</text>
</comment>
<keyword evidence="5 7" id="KW-0234">DNA repair</keyword>
<evidence type="ECO:0000256" key="2">
    <source>
        <dbReference type="ARBA" id="ARBA00021310"/>
    </source>
</evidence>
<comment type="caution">
    <text evidence="9">The sequence shown here is derived from an EMBL/GenBank/DDBJ whole genome shotgun (WGS) entry which is preliminary data.</text>
</comment>
<keyword evidence="4 7" id="KW-0233">DNA recombination</keyword>
<protein>
    <recommendedName>
        <fullName evidence="2 7">DNA repair protein RecO</fullName>
    </recommendedName>
    <alternativeName>
        <fullName evidence="6 7">Recombination protein O</fullName>
    </alternativeName>
</protein>
<evidence type="ECO:0000313" key="10">
    <source>
        <dbReference type="Proteomes" id="UP000011704"/>
    </source>
</evidence>
<proteinExistence type="inferred from homology"/>
<dbReference type="Pfam" id="PF02565">
    <property type="entry name" value="RecO_C"/>
    <property type="match status" value="1"/>
</dbReference>
<evidence type="ECO:0000256" key="4">
    <source>
        <dbReference type="ARBA" id="ARBA00023172"/>
    </source>
</evidence>
<dbReference type="HOGENOM" id="CLU_066632_1_1_0"/>
<dbReference type="EMBL" id="CAQJ01000083">
    <property type="protein sequence ID" value="CCQ91668.1"/>
    <property type="molecule type" value="Genomic_DNA"/>
</dbReference>
<dbReference type="InterPro" id="IPR042242">
    <property type="entry name" value="RecO_C"/>
</dbReference>
<dbReference type="InParanoid" id="M1YMK6"/>
<dbReference type="FunCoup" id="M1YMK6">
    <property type="interactions" value="46"/>
</dbReference>
<dbReference type="InterPro" id="IPR003717">
    <property type="entry name" value="RecO"/>
</dbReference>
<accession>M1YMK6</accession>
<dbReference type="GO" id="GO:0043590">
    <property type="term" value="C:bacterial nucleoid"/>
    <property type="evidence" value="ECO:0007669"/>
    <property type="project" value="TreeGrafter"/>
</dbReference>
<dbReference type="PANTHER" id="PTHR33991:SF1">
    <property type="entry name" value="DNA REPAIR PROTEIN RECO"/>
    <property type="match status" value="1"/>
</dbReference>
<evidence type="ECO:0000256" key="6">
    <source>
        <dbReference type="ARBA" id="ARBA00033409"/>
    </source>
</evidence>
<evidence type="ECO:0000256" key="7">
    <source>
        <dbReference type="HAMAP-Rule" id="MF_00201"/>
    </source>
</evidence>
<organism evidence="9 10">
    <name type="scientific">Nitrospina gracilis (strain 3/211)</name>
    <dbReference type="NCBI Taxonomy" id="1266370"/>
    <lineage>
        <taxon>Bacteria</taxon>
        <taxon>Pseudomonadati</taxon>
        <taxon>Nitrospinota/Tectimicrobiota group</taxon>
        <taxon>Nitrospinota</taxon>
        <taxon>Nitrospinia</taxon>
        <taxon>Nitrospinales</taxon>
        <taxon>Nitrospinaceae</taxon>
        <taxon>Nitrospina</taxon>
    </lineage>
</organism>
<dbReference type="SUPFAM" id="SSF57863">
    <property type="entry name" value="ArfGap/RecO-like zinc finger"/>
    <property type="match status" value="1"/>
</dbReference>
<feature type="domain" description="DNA replication/recombination mediator RecO N-terminal" evidence="8">
    <location>
        <begin position="1"/>
        <end position="81"/>
    </location>
</feature>
<comment type="similarity">
    <text evidence="1 7">Belongs to the RecO family.</text>
</comment>
<dbReference type="OrthoDB" id="9797083at2"/>
<dbReference type="HAMAP" id="MF_00201">
    <property type="entry name" value="RecO"/>
    <property type="match status" value="1"/>
</dbReference>
<reference evidence="9 10" key="1">
    <citation type="journal article" date="2013" name="Front. Microbiol.">
        <title>The genome of Nitrospina gracilis illuminates the metabolism and evolution of the major marine nitrite oxidizer.</title>
        <authorList>
            <person name="Luecker S."/>
            <person name="Nowka B."/>
            <person name="Rattei T."/>
            <person name="Spieck E."/>
            <person name="and Daims H."/>
        </authorList>
    </citation>
    <scope>NUCLEOTIDE SEQUENCE [LARGE SCALE GENOMIC DNA]</scope>
    <source>
        <strain evidence="9 10">3/211</strain>
    </source>
</reference>
<dbReference type="InterPro" id="IPR022572">
    <property type="entry name" value="DNA_rep/recomb_RecO_N"/>
</dbReference>
<dbReference type="SUPFAM" id="SSF50249">
    <property type="entry name" value="Nucleic acid-binding proteins"/>
    <property type="match status" value="1"/>
</dbReference>
<evidence type="ECO:0000256" key="3">
    <source>
        <dbReference type="ARBA" id="ARBA00022763"/>
    </source>
</evidence>
<dbReference type="AlphaFoldDB" id="M1YMK6"/>
<dbReference type="GO" id="GO:0006310">
    <property type="term" value="P:DNA recombination"/>
    <property type="evidence" value="ECO:0007669"/>
    <property type="project" value="UniProtKB-UniRule"/>
</dbReference>
<sequence>MPLYRTQAVVLRSMNLGDADKIVTLFTREYGKVKVVAKAARRIKSRFGACLEPMTHLSLIYFGKEHQDLYRLNQCDIVHSFQKVREHPQKFYTGIYFVELSESLVAEAHPEIPTFDLLCKALRKVEGEGDLETLCRLYEMRIMALAGYTPRLKRCIQCREEPRSRWVGFSYTRHGILCAVCQDQTVLEARIQNGTLNYLRKLLTLDIQHTDRLKIPKGSEAEIESITHRLILARLGRELKSYPFIKKMAV</sequence>
<name>M1YMK6_NITG3</name>
<dbReference type="InterPro" id="IPR037278">
    <property type="entry name" value="ARFGAP/RecO"/>
</dbReference>
<dbReference type="STRING" id="1266370.NITGR_750026"/>
<evidence type="ECO:0000256" key="5">
    <source>
        <dbReference type="ARBA" id="ARBA00023204"/>
    </source>
</evidence>
<dbReference type="Gene3D" id="2.40.50.140">
    <property type="entry name" value="Nucleic acid-binding proteins"/>
    <property type="match status" value="1"/>
</dbReference>
<gene>
    <name evidence="7" type="primary">recO</name>
    <name evidence="9" type="ORF">NITGR_750026</name>
</gene>
<dbReference type="Proteomes" id="UP000011704">
    <property type="component" value="Unassembled WGS sequence"/>
</dbReference>
<dbReference type="Gene3D" id="1.20.1440.120">
    <property type="entry name" value="Recombination protein O, C-terminal domain"/>
    <property type="match status" value="1"/>
</dbReference>
<evidence type="ECO:0000313" key="9">
    <source>
        <dbReference type="EMBL" id="CCQ91668.1"/>
    </source>
</evidence>
<dbReference type="Pfam" id="PF11967">
    <property type="entry name" value="RecO_N"/>
    <property type="match status" value="1"/>
</dbReference>
<dbReference type="InterPro" id="IPR012340">
    <property type="entry name" value="NA-bd_OB-fold"/>
</dbReference>
<keyword evidence="3 7" id="KW-0227">DNA damage</keyword>
<dbReference type="PANTHER" id="PTHR33991">
    <property type="entry name" value="DNA REPAIR PROTEIN RECO"/>
    <property type="match status" value="1"/>
</dbReference>
<dbReference type="GO" id="GO:0006302">
    <property type="term" value="P:double-strand break repair"/>
    <property type="evidence" value="ECO:0007669"/>
    <property type="project" value="TreeGrafter"/>
</dbReference>
<evidence type="ECO:0000256" key="1">
    <source>
        <dbReference type="ARBA" id="ARBA00007452"/>
    </source>
</evidence>